<dbReference type="EMBL" id="JABAFZ010000008">
    <property type="protein sequence ID" value="NME89879.1"/>
    <property type="molecule type" value="Genomic_DNA"/>
</dbReference>
<dbReference type="Proteomes" id="UP000544551">
    <property type="component" value="Unassembled WGS sequence"/>
</dbReference>
<dbReference type="Gene3D" id="1.25.40.10">
    <property type="entry name" value="Tetratricopeptide repeat domain"/>
    <property type="match status" value="1"/>
</dbReference>
<reference evidence="2 3" key="1">
    <citation type="submission" date="2020-04" db="EMBL/GenBank/DDBJ databases">
        <authorList>
            <person name="Hitch T.C.A."/>
            <person name="Wylensek D."/>
            <person name="Clavel T."/>
        </authorList>
    </citation>
    <scope>NUCLEOTIDE SEQUENCE [LARGE SCALE GENOMIC DNA]</scope>
    <source>
        <strain evidence="2 3">BL-383-APC-3D</strain>
    </source>
</reference>
<dbReference type="RefSeq" id="WP_168970105.1">
    <property type="nucleotide sequence ID" value="NZ_JABAFZ010000008.1"/>
</dbReference>
<evidence type="ECO:0000313" key="3">
    <source>
        <dbReference type="Proteomes" id="UP000544551"/>
    </source>
</evidence>
<organism evidence="2 3">
    <name type="scientific">Corynebacterium stationis</name>
    <dbReference type="NCBI Taxonomy" id="1705"/>
    <lineage>
        <taxon>Bacteria</taxon>
        <taxon>Bacillati</taxon>
        <taxon>Actinomycetota</taxon>
        <taxon>Actinomycetes</taxon>
        <taxon>Mycobacteriales</taxon>
        <taxon>Corynebacteriaceae</taxon>
        <taxon>Corynebacterium</taxon>
    </lineage>
</organism>
<evidence type="ECO:0008006" key="4">
    <source>
        <dbReference type="Google" id="ProtNLM"/>
    </source>
</evidence>
<feature type="compositionally biased region" description="Basic and acidic residues" evidence="1">
    <location>
        <begin position="1"/>
        <end position="66"/>
    </location>
</feature>
<dbReference type="AlphaFoldDB" id="A0AB36CMH7"/>
<protein>
    <recommendedName>
        <fullName evidence="4">Tetratricopeptide repeat protein</fullName>
    </recommendedName>
</protein>
<proteinExistence type="predicted"/>
<name>A0AB36CMH7_9CORY</name>
<feature type="compositionally biased region" description="Basic and acidic residues" evidence="1">
    <location>
        <begin position="74"/>
        <end position="156"/>
    </location>
</feature>
<gene>
    <name evidence="2" type="ORF">HF853_09420</name>
</gene>
<dbReference type="SUPFAM" id="SSF48452">
    <property type="entry name" value="TPR-like"/>
    <property type="match status" value="1"/>
</dbReference>
<accession>A0AB36CMH7</accession>
<evidence type="ECO:0000313" key="2">
    <source>
        <dbReference type="EMBL" id="NME89879.1"/>
    </source>
</evidence>
<feature type="compositionally biased region" description="Basic and acidic residues" evidence="1">
    <location>
        <begin position="181"/>
        <end position="193"/>
    </location>
</feature>
<dbReference type="InterPro" id="IPR011990">
    <property type="entry name" value="TPR-like_helical_dom_sf"/>
</dbReference>
<evidence type="ECO:0000256" key="1">
    <source>
        <dbReference type="SAM" id="MobiDB-lite"/>
    </source>
</evidence>
<feature type="region of interest" description="Disordered" evidence="1">
    <location>
        <begin position="1"/>
        <end position="198"/>
    </location>
</feature>
<sequence>MSERYNEGRREESRGRRSDSHGSNRRDNRQSGRGDRREWNNERQDRQGRGDWKSRGENDRGRRSDGRPGSSRGNWREDRNDRDERRGGGDRREGGRRDWQSRGERGGDNRDNRRGERSEGDRRDGDRRGGQRRDGERRYNDRGDRRNDERRGDSRGRGHANRGGRAEQERAGRNLAPQRSGFREERINRRMADPDLPDDIDINDLDPLILQDLRVLSKDNAEETAKHMIMAAEWMEDDPQLALRHARAAKDRAGRVAVAREVNGIAAYHAGEWKEALAELRAARRISGGPGMLAVMADCERGLGRPEKAIELGRSEEAQQVDAETAIELAIVVAGARQDLGQNDSAVVTLQRANPSKDAKGIPAMRLSYAYANALAEAGRKEEAKEWFEHTAKLDVDQWTDAHERLKEF</sequence>
<comment type="caution">
    <text evidence="2">The sequence shown here is derived from an EMBL/GenBank/DDBJ whole genome shotgun (WGS) entry which is preliminary data.</text>
</comment>